<dbReference type="GO" id="GO:1990904">
    <property type="term" value="C:ribonucleoprotein complex"/>
    <property type="evidence" value="ECO:0007669"/>
    <property type="project" value="UniProtKB-KW"/>
</dbReference>
<dbReference type="PROSITE" id="PS01190">
    <property type="entry name" value="RIBOSOMAL_L36E"/>
    <property type="match status" value="1"/>
</dbReference>
<dbReference type="GO" id="GO:0003735">
    <property type="term" value="F:structural constituent of ribosome"/>
    <property type="evidence" value="ECO:0007669"/>
    <property type="project" value="InterPro"/>
</dbReference>
<evidence type="ECO:0000256" key="1">
    <source>
        <dbReference type="ARBA" id="ARBA00006509"/>
    </source>
</evidence>
<dbReference type="GO" id="GO:0005840">
    <property type="term" value="C:ribosome"/>
    <property type="evidence" value="ECO:0007669"/>
    <property type="project" value="UniProtKB-KW"/>
</dbReference>
<feature type="region of interest" description="Disordered" evidence="6">
    <location>
        <begin position="79"/>
        <end position="103"/>
    </location>
</feature>
<evidence type="ECO:0000313" key="7">
    <source>
        <dbReference type="Proteomes" id="UP000095287"/>
    </source>
</evidence>
<protein>
    <recommendedName>
        <fullName evidence="5">60S ribosomal protein L36</fullName>
    </recommendedName>
</protein>
<evidence type="ECO:0000313" key="8">
    <source>
        <dbReference type="WBParaSite" id="L893_g22954.t1"/>
    </source>
</evidence>
<dbReference type="Pfam" id="PF01158">
    <property type="entry name" value="Ribosomal_L36e"/>
    <property type="match status" value="1"/>
</dbReference>
<keyword evidence="4 5" id="KW-0687">Ribonucleoprotein</keyword>
<dbReference type="InterPro" id="IPR038097">
    <property type="entry name" value="Ribosomal_eL36_sf"/>
</dbReference>
<reference evidence="8 9" key="1">
    <citation type="submission" date="2016-11" db="UniProtKB">
        <authorList>
            <consortium name="WormBaseParasite"/>
        </authorList>
    </citation>
    <scope>IDENTIFICATION</scope>
</reference>
<dbReference type="PANTHER" id="PTHR10114">
    <property type="entry name" value="60S RIBOSOMAL PROTEIN L36"/>
    <property type="match status" value="1"/>
</dbReference>
<dbReference type="FunFam" id="1.10.10.1760:FF:000001">
    <property type="entry name" value="60S ribosomal protein L36"/>
    <property type="match status" value="1"/>
</dbReference>
<accession>A0A1I7Z5G3</accession>
<dbReference type="GO" id="GO:0006412">
    <property type="term" value="P:translation"/>
    <property type="evidence" value="ECO:0007669"/>
    <property type="project" value="InterPro"/>
</dbReference>
<evidence type="ECO:0000256" key="2">
    <source>
        <dbReference type="ARBA" id="ARBA00011133"/>
    </source>
</evidence>
<evidence type="ECO:0000256" key="3">
    <source>
        <dbReference type="ARBA" id="ARBA00022980"/>
    </source>
</evidence>
<dbReference type="WBParaSite" id="L893_g22954.t1">
    <property type="protein sequence ID" value="L893_g22954.t1"/>
    <property type="gene ID" value="L893_g22954"/>
</dbReference>
<evidence type="ECO:0000256" key="4">
    <source>
        <dbReference type="ARBA" id="ARBA00023274"/>
    </source>
</evidence>
<comment type="similarity">
    <text evidence="1 5">Belongs to the eukaryotic ribosomal protein eL36 family.</text>
</comment>
<dbReference type="AlphaFoldDB" id="A0A1I7Z5G3"/>
<proteinExistence type="inferred from homology"/>
<sequence>MVKAIEGLATGLEKGFPVTKNVRKTRQSRHKGKVSKKTKVVRELVREVCGFAPYERRTLELLRIGKDKKALKYLKKRIGKHAAAKRKRDEMQTVIAHSRKHHK</sequence>
<dbReference type="InterPro" id="IPR000509">
    <property type="entry name" value="Ribosomal_eL36"/>
</dbReference>
<dbReference type="Gene3D" id="1.10.10.1760">
    <property type="entry name" value="60S ribosomal protein L36"/>
    <property type="match status" value="1"/>
</dbReference>
<evidence type="ECO:0000256" key="5">
    <source>
        <dbReference type="RuleBase" id="RU000665"/>
    </source>
</evidence>
<keyword evidence="7" id="KW-1185">Reference proteome</keyword>
<comment type="subunit">
    <text evidence="2">Component of the large ribosomal subunit.</text>
</comment>
<name>A0A1I7Z5G3_9BILA</name>
<keyword evidence="3 5" id="KW-0689">Ribosomal protein</keyword>
<dbReference type="WBParaSite" id="L893_g22954.t2">
    <property type="protein sequence ID" value="L893_g22954.t2"/>
    <property type="gene ID" value="L893_g22954"/>
</dbReference>
<dbReference type="Proteomes" id="UP000095287">
    <property type="component" value="Unplaced"/>
</dbReference>
<evidence type="ECO:0000313" key="9">
    <source>
        <dbReference type="WBParaSite" id="L893_g22954.t2"/>
    </source>
</evidence>
<organism evidence="7 8">
    <name type="scientific">Steinernema glaseri</name>
    <dbReference type="NCBI Taxonomy" id="37863"/>
    <lineage>
        <taxon>Eukaryota</taxon>
        <taxon>Metazoa</taxon>
        <taxon>Ecdysozoa</taxon>
        <taxon>Nematoda</taxon>
        <taxon>Chromadorea</taxon>
        <taxon>Rhabditida</taxon>
        <taxon>Tylenchina</taxon>
        <taxon>Panagrolaimomorpha</taxon>
        <taxon>Strongyloidoidea</taxon>
        <taxon>Steinernematidae</taxon>
        <taxon>Steinernema</taxon>
    </lineage>
</organism>
<evidence type="ECO:0000256" key="6">
    <source>
        <dbReference type="SAM" id="MobiDB-lite"/>
    </source>
</evidence>